<evidence type="ECO:0000259" key="3">
    <source>
        <dbReference type="PROSITE" id="PS50977"/>
    </source>
</evidence>
<keyword evidence="5" id="KW-1185">Reference proteome</keyword>
<dbReference type="Proteomes" id="UP000702209">
    <property type="component" value="Unassembled WGS sequence"/>
</dbReference>
<organism evidence="4 5">
    <name type="scientific">Nocardia amamiensis</name>
    <dbReference type="NCBI Taxonomy" id="404578"/>
    <lineage>
        <taxon>Bacteria</taxon>
        <taxon>Bacillati</taxon>
        <taxon>Actinomycetota</taxon>
        <taxon>Actinomycetes</taxon>
        <taxon>Mycobacteriales</taxon>
        <taxon>Nocardiaceae</taxon>
        <taxon>Nocardia</taxon>
    </lineage>
</organism>
<dbReference type="InterPro" id="IPR001647">
    <property type="entry name" value="HTH_TetR"/>
</dbReference>
<dbReference type="EMBL" id="JADLQX010000002">
    <property type="protein sequence ID" value="MBF6296733.1"/>
    <property type="molecule type" value="Genomic_DNA"/>
</dbReference>
<dbReference type="Pfam" id="PF00440">
    <property type="entry name" value="TetR_N"/>
    <property type="match status" value="1"/>
</dbReference>
<reference evidence="4 5" key="1">
    <citation type="submission" date="2020-10" db="EMBL/GenBank/DDBJ databases">
        <title>Identification of Nocardia species via Next-generation sequencing and recognition of intraspecies genetic diversity.</title>
        <authorList>
            <person name="Li P."/>
            <person name="Li P."/>
            <person name="Lu B."/>
        </authorList>
    </citation>
    <scope>NUCLEOTIDE SEQUENCE [LARGE SCALE GENOMIC DNA]</scope>
    <source>
        <strain evidence="4 5">BJ06-0157</strain>
    </source>
</reference>
<evidence type="ECO:0000256" key="2">
    <source>
        <dbReference type="PROSITE-ProRule" id="PRU00335"/>
    </source>
</evidence>
<name>A0ABS0CLQ5_9NOCA</name>
<dbReference type="PANTHER" id="PTHR30055">
    <property type="entry name" value="HTH-TYPE TRANSCRIPTIONAL REGULATOR RUTR"/>
    <property type="match status" value="1"/>
</dbReference>
<comment type="caution">
    <text evidence="4">The sequence shown here is derived from an EMBL/GenBank/DDBJ whole genome shotgun (WGS) entry which is preliminary data.</text>
</comment>
<accession>A0ABS0CLQ5</accession>
<dbReference type="InterPro" id="IPR009057">
    <property type="entry name" value="Homeodomain-like_sf"/>
</dbReference>
<keyword evidence="1 2" id="KW-0238">DNA-binding</keyword>
<dbReference type="RefSeq" id="WP_195128068.1">
    <property type="nucleotide sequence ID" value="NZ_JADLQX010000002.1"/>
</dbReference>
<proteinExistence type="predicted"/>
<evidence type="ECO:0000256" key="1">
    <source>
        <dbReference type="ARBA" id="ARBA00023125"/>
    </source>
</evidence>
<dbReference type="Gene3D" id="1.10.357.10">
    <property type="entry name" value="Tetracycline Repressor, domain 2"/>
    <property type="match status" value="1"/>
</dbReference>
<protein>
    <submittedName>
        <fullName evidence="4">TetR/AcrR family transcriptional regulator</fullName>
    </submittedName>
</protein>
<feature type="DNA-binding region" description="H-T-H motif" evidence="2">
    <location>
        <begin position="33"/>
        <end position="52"/>
    </location>
</feature>
<dbReference type="PANTHER" id="PTHR30055:SF209">
    <property type="entry name" value="POSSIBLE TRANSCRIPTIONAL REGULATORY PROTEIN (PROBABLY TETR-FAMILY)"/>
    <property type="match status" value="1"/>
</dbReference>
<evidence type="ECO:0000313" key="4">
    <source>
        <dbReference type="EMBL" id="MBF6296733.1"/>
    </source>
</evidence>
<dbReference type="PROSITE" id="PS50977">
    <property type="entry name" value="HTH_TETR_2"/>
    <property type="match status" value="1"/>
</dbReference>
<feature type="domain" description="HTH tetR-type" evidence="3">
    <location>
        <begin position="12"/>
        <end position="70"/>
    </location>
</feature>
<gene>
    <name evidence="4" type="ORF">IU459_04145</name>
</gene>
<dbReference type="SUPFAM" id="SSF46689">
    <property type="entry name" value="Homeodomain-like"/>
    <property type="match status" value="1"/>
</dbReference>
<dbReference type="InterPro" id="IPR050109">
    <property type="entry name" value="HTH-type_TetR-like_transc_reg"/>
</dbReference>
<evidence type="ECO:0000313" key="5">
    <source>
        <dbReference type="Proteomes" id="UP000702209"/>
    </source>
</evidence>
<sequence length="211" mass="22724">MTSSATPGSRAQANRRRILDVAASELARNPSASMEEIAAAAGVVRRTLYGHFPTREALIDGILDLASEDIAHTLRPLDPDEPVAVTSARCTIALWRVGDKYRLLLKLTETNLDARIDQRLAPVHDHGTAMFRHGQQLGVYSSHLPAEVISRALAGLVLALLEARNDETWTEPEPEVAAARACLIALGVAPSEAEEIARTAAALENTHAERG</sequence>